<evidence type="ECO:0000256" key="3">
    <source>
        <dbReference type="ARBA" id="ARBA00012528"/>
    </source>
</evidence>
<feature type="domain" description="CHASE" evidence="9">
    <location>
        <begin position="110"/>
        <end position="248"/>
    </location>
</feature>
<dbReference type="GO" id="GO:0005886">
    <property type="term" value="C:plasma membrane"/>
    <property type="evidence" value="ECO:0007669"/>
    <property type="project" value="TreeGrafter"/>
</dbReference>
<dbReference type="PROSITE" id="PS50839">
    <property type="entry name" value="CHASE"/>
    <property type="match status" value="1"/>
</dbReference>
<dbReference type="Pfam" id="PF03924">
    <property type="entry name" value="CHASE"/>
    <property type="match status" value="1"/>
</dbReference>
<name>A0A1M5DRA1_9GAMM</name>
<comment type="catalytic activity">
    <reaction evidence="7">
        <text>2 GTP = 3',3'-c-di-GMP + 2 diphosphate</text>
        <dbReference type="Rhea" id="RHEA:24898"/>
        <dbReference type="ChEBI" id="CHEBI:33019"/>
        <dbReference type="ChEBI" id="CHEBI:37565"/>
        <dbReference type="ChEBI" id="CHEBI:58805"/>
        <dbReference type="EC" id="2.7.7.65"/>
    </reaction>
</comment>
<comment type="cofactor">
    <cofactor evidence="1">
        <name>Mg(2+)</name>
        <dbReference type="ChEBI" id="CHEBI:18420"/>
    </cofactor>
</comment>
<evidence type="ECO:0000256" key="2">
    <source>
        <dbReference type="ARBA" id="ARBA00004370"/>
    </source>
</evidence>
<evidence type="ECO:0000313" key="11">
    <source>
        <dbReference type="EMBL" id="SHF69455.1"/>
    </source>
</evidence>
<gene>
    <name evidence="11" type="ORF">SAMN02745753_02479</name>
</gene>
<dbReference type="Gene3D" id="3.30.70.270">
    <property type="match status" value="1"/>
</dbReference>
<proteinExistence type="predicted"/>
<dbReference type="SMART" id="SM01079">
    <property type="entry name" value="CHASE"/>
    <property type="match status" value="1"/>
</dbReference>
<accession>A0A1M5DRA1</accession>
<evidence type="ECO:0000313" key="12">
    <source>
        <dbReference type="Proteomes" id="UP000184517"/>
    </source>
</evidence>
<dbReference type="CDD" id="cd01949">
    <property type="entry name" value="GGDEF"/>
    <property type="match status" value="1"/>
</dbReference>
<dbReference type="GO" id="GO:1902201">
    <property type="term" value="P:negative regulation of bacterial-type flagellum-dependent cell motility"/>
    <property type="evidence" value="ECO:0007669"/>
    <property type="project" value="TreeGrafter"/>
</dbReference>
<evidence type="ECO:0000256" key="5">
    <source>
        <dbReference type="ARBA" id="ARBA00022989"/>
    </source>
</evidence>
<reference evidence="12" key="1">
    <citation type="submission" date="2016-11" db="EMBL/GenBank/DDBJ databases">
        <authorList>
            <person name="Varghese N."/>
            <person name="Submissions S."/>
        </authorList>
    </citation>
    <scope>NUCLEOTIDE SEQUENCE [LARGE SCALE GENOMIC DNA]</scope>
    <source>
        <strain evidence="12">DSM 16579</strain>
    </source>
</reference>
<organism evidence="11 12">
    <name type="scientific">Marinomonas polaris DSM 16579</name>
    <dbReference type="NCBI Taxonomy" id="1122206"/>
    <lineage>
        <taxon>Bacteria</taxon>
        <taxon>Pseudomonadati</taxon>
        <taxon>Pseudomonadota</taxon>
        <taxon>Gammaproteobacteria</taxon>
        <taxon>Oceanospirillales</taxon>
        <taxon>Oceanospirillaceae</taxon>
        <taxon>Marinomonas</taxon>
    </lineage>
</organism>
<feature type="transmembrane region" description="Helical" evidence="8">
    <location>
        <begin position="14"/>
        <end position="35"/>
    </location>
</feature>
<dbReference type="STRING" id="1122206.SAMN02745753_02479"/>
<evidence type="ECO:0000259" key="9">
    <source>
        <dbReference type="PROSITE" id="PS50839"/>
    </source>
</evidence>
<dbReference type="PANTHER" id="PTHR45138">
    <property type="entry name" value="REGULATORY COMPONENTS OF SENSORY TRANSDUCTION SYSTEM"/>
    <property type="match status" value="1"/>
</dbReference>
<dbReference type="PROSITE" id="PS50887">
    <property type="entry name" value="GGDEF"/>
    <property type="match status" value="1"/>
</dbReference>
<keyword evidence="5 8" id="KW-1133">Transmembrane helix</keyword>
<feature type="transmembrane region" description="Helical" evidence="8">
    <location>
        <begin position="260"/>
        <end position="280"/>
    </location>
</feature>
<dbReference type="EC" id="2.7.7.65" evidence="3"/>
<dbReference type="AlphaFoldDB" id="A0A1M5DRA1"/>
<comment type="subcellular location">
    <subcellularLocation>
        <location evidence="2">Membrane</location>
    </subcellularLocation>
</comment>
<feature type="domain" description="GGDEF" evidence="10">
    <location>
        <begin position="332"/>
        <end position="465"/>
    </location>
</feature>
<dbReference type="Pfam" id="PF00990">
    <property type="entry name" value="GGDEF"/>
    <property type="match status" value="1"/>
</dbReference>
<protein>
    <recommendedName>
        <fullName evidence="3">diguanylate cyclase</fullName>
        <ecNumber evidence="3">2.7.7.65</ecNumber>
    </recommendedName>
</protein>
<keyword evidence="6 8" id="KW-0472">Membrane</keyword>
<evidence type="ECO:0000256" key="6">
    <source>
        <dbReference type="ARBA" id="ARBA00023136"/>
    </source>
</evidence>
<dbReference type="InterPro" id="IPR043128">
    <property type="entry name" value="Rev_trsase/Diguanyl_cyclase"/>
</dbReference>
<dbReference type="FunFam" id="3.30.70.270:FF:000001">
    <property type="entry name" value="Diguanylate cyclase domain protein"/>
    <property type="match status" value="1"/>
</dbReference>
<dbReference type="SUPFAM" id="SSF55073">
    <property type="entry name" value="Nucleotide cyclase"/>
    <property type="match status" value="1"/>
</dbReference>
<dbReference type="GO" id="GO:0043709">
    <property type="term" value="P:cell adhesion involved in single-species biofilm formation"/>
    <property type="evidence" value="ECO:0007669"/>
    <property type="project" value="TreeGrafter"/>
</dbReference>
<keyword evidence="12" id="KW-1185">Reference proteome</keyword>
<dbReference type="InterPro" id="IPR000160">
    <property type="entry name" value="GGDEF_dom"/>
</dbReference>
<sequence length="465" mass="52700">MKSVSKTINVKRLILYPLVTLLTVLMLGEYAFVFFKKDKLEEQKKYVDTLTKTLSEVIQKEIIVVTSATSMLETLLRQDHFATTNFNDWSREILSINENVSNLQLAPGGIVMDIFPLEGNEQAIGHDLLDDPKRSIGARIAVDSKELTFIGPVRLIQNNRLAVIARKPVFRYKNQQETFWGFTIALIYVEELMGDLLSGLDDLGLNYQLIGSNPDSLTQPIIAASIQPISNQAMQYPVLVPNGEWLLSVEYHFESLTDDFLYHGLILLMASLLSYFAFIYERKSQLQQIELVSLNQQLESLAYFDSLTGLRNRRSASDIAQELFHLAQHSQVPLIVAFLDIDYFKHVNDVHGHQAGDVILKALSNLCAKSCRESDIIARWGGEEFIVFLPYTDLDYALVFCETLRKNISMECFMYESEKIEFTISIGLSEVAPADKSIEDVIKRADEALYLAKKNGRNRCEVSLG</sequence>
<dbReference type="InterPro" id="IPR050469">
    <property type="entry name" value="Diguanylate_Cyclase"/>
</dbReference>
<dbReference type="RefSeq" id="WP_072840005.1">
    <property type="nucleotide sequence ID" value="NZ_FQVF01000010.1"/>
</dbReference>
<evidence type="ECO:0000256" key="4">
    <source>
        <dbReference type="ARBA" id="ARBA00022692"/>
    </source>
</evidence>
<evidence type="ECO:0000256" key="7">
    <source>
        <dbReference type="ARBA" id="ARBA00034247"/>
    </source>
</evidence>
<dbReference type="InterPro" id="IPR042240">
    <property type="entry name" value="CHASE_sf"/>
</dbReference>
<dbReference type="EMBL" id="FQVF01000010">
    <property type="protein sequence ID" value="SHF69455.1"/>
    <property type="molecule type" value="Genomic_DNA"/>
</dbReference>
<dbReference type="GO" id="GO:0052621">
    <property type="term" value="F:diguanylate cyclase activity"/>
    <property type="evidence" value="ECO:0007669"/>
    <property type="project" value="UniProtKB-EC"/>
</dbReference>
<dbReference type="SMART" id="SM00267">
    <property type="entry name" value="GGDEF"/>
    <property type="match status" value="1"/>
</dbReference>
<dbReference type="Gene3D" id="3.30.450.350">
    <property type="entry name" value="CHASE domain"/>
    <property type="match status" value="1"/>
</dbReference>
<dbReference type="NCBIfam" id="TIGR00254">
    <property type="entry name" value="GGDEF"/>
    <property type="match status" value="1"/>
</dbReference>
<dbReference type="InterPro" id="IPR029787">
    <property type="entry name" value="Nucleotide_cyclase"/>
</dbReference>
<dbReference type="InterPro" id="IPR006189">
    <property type="entry name" value="CHASE_dom"/>
</dbReference>
<dbReference type="PANTHER" id="PTHR45138:SF9">
    <property type="entry name" value="DIGUANYLATE CYCLASE DGCM-RELATED"/>
    <property type="match status" value="1"/>
</dbReference>
<evidence type="ECO:0000256" key="8">
    <source>
        <dbReference type="SAM" id="Phobius"/>
    </source>
</evidence>
<keyword evidence="4 8" id="KW-0812">Transmembrane</keyword>
<dbReference type="Proteomes" id="UP000184517">
    <property type="component" value="Unassembled WGS sequence"/>
</dbReference>
<evidence type="ECO:0000256" key="1">
    <source>
        <dbReference type="ARBA" id="ARBA00001946"/>
    </source>
</evidence>
<dbReference type="GO" id="GO:0007165">
    <property type="term" value="P:signal transduction"/>
    <property type="evidence" value="ECO:0007669"/>
    <property type="project" value="UniProtKB-ARBA"/>
</dbReference>
<dbReference type="OrthoDB" id="1316910at2"/>
<evidence type="ECO:0000259" key="10">
    <source>
        <dbReference type="PROSITE" id="PS50887"/>
    </source>
</evidence>